<name>A0A0L9V422_PHAAN</name>
<dbReference type="Proteomes" id="UP000053144">
    <property type="component" value="Chromosome 8"/>
</dbReference>
<dbReference type="EMBL" id="CM003378">
    <property type="protein sequence ID" value="KOM49815.1"/>
    <property type="molecule type" value="Genomic_DNA"/>
</dbReference>
<sequence length="193" mass="21731">MGSGGALRIGWSRSRAPLLRNSLGVLLPSSHFITCTQHPKSKSLPHIYSLHHSSTHFIPQPRRRHRTPRLAAASARMAALDPASCRAKPWLLYLPPSLLRCCHRHPSGTLHRLKLFQKNFEREKVFDDVDVYKGYRSSVGAMLEMKVMILAEGVAEMGSRSRWMLLGDRLRGESVDHPLINLSTIAALPYLVH</sequence>
<accession>A0A0L9V422</accession>
<evidence type="ECO:0000313" key="2">
    <source>
        <dbReference type="Proteomes" id="UP000053144"/>
    </source>
</evidence>
<proteinExistence type="predicted"/>
<dbReference type="Gramene" id="KOM49815">
    <property type="protein sequence ID" value="KOM49815"/>
    <property type="gene ID" value="LR48_Vigan08g064200"/>
</dbReference>
<dbReference type="AlphaFoldDB" id="A0A0L9V422"/>
<organism evidence="1 2">
    <name type="scientific">Phaseolus angularis</name>
    <name type="common">Azuki bean</name>
    <name type="synonym">Vigna angularis</name>
    <dbReference type="NCBI Taxonomy" id="3914"/>
    <lineage>
        <taxon>Eukaryota</taxon>
        <taxon>Viridiplantae</taxon>
        <taxon>Streptophyta</taxon>
        <taxon>Embryophyta</taxon>
        <taxon>Tracheophyta</taxon>
        <taxon>Spermatophyta</taxon>
        <taxon>Magnoliopsida</taxon>
        <taxon>eudicotyledons</taxon>
        <taxon>Gunneridae</taxon>
        <taxon>Pentapetalae</taxon>
        <taxon>rosids</taxon>
        <taxon>fabids</taxon>
        <taxon>Fabales</taxon>
        <taxon>Fabaceae</taxon>
        <taxon>Papilionoideae</taxon>
        <taxon>50 kb inversion clade</taxon>
        <taxon>NPAAA clade</taxon>
        <taxon>indigoferoid/millettioid clade</taxon>
        <taxon>Phaseoleae</taxon>
        <taxon>Vigna</taxon>
    </lineage>
</organism>
<reference evidence="2" key="1">
    <citation type="journal article" date="2015" name="Proc. Natl. Acad. Sci. U.S.A.">
        <title>Genome sequencing of adzuki bean (Vigna angularis) provides insight into high starch and low fat accumulation and domestication.</title>
        <authorList>
            <person name="Yang K."/>
            <person name="Tian Z."/>
            <person name="Chen C."/>
            <person name="Luo L."/>
            <person name="Zhao B."/>
            <person name="Wang Z."/>
            <person name="Yu L."/>
            <person name="Li Y."/>
            <person name="Sun Y."/>
            <person name="Li W."/>
            <person name="Chen Y."/>
            <person name="Li Y."/>
            <person name="Zhang Y."/>
            <person name="Ai D."/>
            <person name="Zhao J."/>
            <person name="Shang C."/>
            <person name="Ma Y."/>
            <person name="Wu B."/>
            <person name="Wang M."/>
            <person name="Gao L."/>
            <person name="Sun D."/>
            <person name="Zhang P."/>
            <person name="Guo F."/>
            <person name="Wang W."/>
            <person name="Li Y."/>
            <person name="Wang J."/>
            <person name="Varshney R.K."/>
            <person name="Wang J."/>
            <person name="Ling H.Q."/>
            <person name="Wan P."/>
        </authorList>
    </citation>
    <scope>NUCLEOTIDE SEQUENCE</scope>
    <source>
        <strain evidence="2">cv. Jingnong 6</strain>
    </source>
</reference>
<evidence type="ECO:0000313" key="1">
    <source>
        <dbReference type="EMBL" id="KOM49815.1"/>
    </source>
</evidence>
<protein>
    <submittedName>
        <fullName evidence="1">Uncharacterized protein</fullName>
    </submittedName>
</protein>
<gene>
    <name evidence="1" type="ORF">LR48_Vigan08g064200</name>
</gene>